<keyword evidence="4" id="KW-1185">Reference proteome</keyword>
<feature type="compositionally biased region" description="Low complexity" evidence="1">
    <location>
        <begin position="216"/>
        <end position="231"/>
    </location>
</feature>
<sequence length="368" mass="41888">MKERNSISGRPEASEDRLRPTEKPSKIVREKFPKKRCDIFEDDEEEVPDIGRTSSRHRQYMGNLLLMSKTLRFAVLSQVFDELIQNFHFSKNCSEMNTKLNRAKISQTDKFHIPRIAISNREKLKSKTCQERTTSNDLIKPMSKPLEELGEKSTSVCTKNVNESTETELVPNENSDDNTATSNSKSMFLLGTKETNISKKTKSEILTWKKKDPLNSNKGTSGSSISSNPIKTALVPQKPKLTQKPDPLSSVLINSANESGQSSKRIKRTKAKPAPTWKSPFKSFITKGVRARNAEANLYANGFAYDLSRDESKFAGAYKSPMKPASEAERELLRNGQRVTYLNNRYEYAPDRKYNYPEATSWRIGWFH</sequence>
<organism evidence="3 4">
    <name type="scientific">Glossina pallidipes</name>
    <name type="common">Tsetse fly</name>
    <dbReference type="NCBI Taxonomy" id="7398"/>
    <lineage>
        <taxon>Eukaryota</taxon>
        <taxon>Metazoa</taxon>
        <taxon>Ecdysozoa</taxon>
        <taxon>Arthropoda</taxon>
        <taxon>Hexapoda</taxon>
        <taxon>Insecta</taxon>
        <taxon>Pterygota</taxon>
        <taxon>Neoptera</taxon>
        <taxon>Endopterygota</taxon>
        <taxon>Diptera</taxon>
        <taxon>Brachycera</taxon>
        <taxon>Muscomorpha</taxon>
        <taxon>Hippoboscoidea</taxon>
        <taxon>Glossinidae</taxon>
        <taxon>Glossina</taxon>
    </lineage>
</organism>
<dbReference type="Pfam" id="PF22589">
    <property type="entry name" value="SPMIP1"/>
    <property type="match status" value="1"/>
</dbReference>
<dbReference type="VEuPathDB" id="VectorBase:GPAI006309"/>
<proteinExistence type="predicted"/>
<dbReference type="AlphaFoldDB" id="A0A1A9Z7N1"/>
<protein>
    <recommendedName>
        <fullName evidence="2">Sperm microtubule inner protein 1 C-terminal domain-containing protein</fullName>
    </recommendedName>
</protein>
<dbReference type="EnsemblMetazoa" id="GPAI006309-RA">
    <property type="protein sequence ID" value="GPAI006309-PA"/>
    <property type="gene ID" value="GPAI006309"/>
</dbReference>
<feature type="compositionally biased region" description="Polar residues" evidence="1">
    <location>
        <begin position="152"/>
        <end position="164"/>
    </location>
</feature>
<reference evidence="3" key="2">
    <citation type="submission" date="2020-05" db="UniProtKB">
        <authorList>
            <consortium name="EnsemblMetazoa"/>
        </authorList>
    </citation>
    <scope>IDENTIFICATION</scope>
    <source>
        <strain evidence="3">IAEA</strain>
    </source>
</reference>
<feature type="region of interest" description="Disordered" evidence="1">
    <location>
        <begin position="1"/>
        <end position="28"/>
    </location>
</feature>
<dbReference type="Proteomes" id="UP000092445">
    <property type="component" value="Unassembled WGS sequence"/>
</dbReference>
<feature type="region of interest" description="Disordered" evidence="1">
    <location>
        <begin position="255"/>
        <end position="275"/>
    </location>
</feature>
<feature type="region of interest" description="Disordered" evidence="1">
    <location>
        <begin position="149"/>
        <end position="187"/>
    </location>
</feature>
<name>A0A1A9Z7N1_GLOPL</name>
<evidence type="ECO:0000256" key="1">
    <source>
        <dbReference type="SAM" id="MobiDB-lite"/>
    </source>
</evidence>
<accession>A0A1A9Z7N1</accession>
<feature type="domain" description="Sperm microtubule inner protein 1 C-terminal" evidence="2">
    <location>
        <begin position="311"/>
        <end position="366"/>
    </location>
</feature>
<dbReference type="STRING" id="7398.A0A1A9Z7N1"/>
<feature type="compositionally biased region" description="Polar residues" evidence="1">
    <location>
        <begin position="177"/>
        <end position="186"/>
    </location>
</feature>
<feature type="region of interest" description="Disordered" evidence="1">
    <location>
        <begin position="209"/>
        <end position="231"/>
    </location>
</feature>
<reference evidence="4" key="1">
    <citation type="submission" date="2014-03" db="EMBL/GenBank/DDBJ databases">
        <authorList>
            <person name="Aksoy S."/>
            <person name="Warren W."/>
            <person name="Wilson R.K."/>
        </authorList>
    </citation>
    <scope>NUCLEOTIDE SEQUENCE [LARGE SCALE GENOMIC DNA]</scope>
    <source>
        <strain evidence="4">IAEA</strain>
    </source>
</reference>
<evidence type="ECO:0000313" key="3">
    <source>
        <dbReference type="EnsemblMetazoa" id="GPAI006309-PA"/>
    </source>
</evidence>
<evidence type="ECO:0000259" key="2">
    <source>
        <dbReference type="Pfam" id="PF22589"/>
    </source>
</evidence>
<evidence type="ECO:0000313" key="4">
    <source>
        <dbReference type="Proteomes" id="UP000092445"/>
    </source>
</evidence>
<feature type="compositionally biased region" description="Basic and acidic residues" evidence="1">
    <location>
        <begin position="12"/>
        <end position="28"/>
    </location>
</feature>
<dbReference type="InterPro" id="IPR054323">
    <property type="entry name" value="SPMIP1_C"/>
</dbReference>